<comment type="similarity">
    <text evidence="1">Belongs to the DinB family.</text>
</comment>
<dbReference type="SUPFAM" id="SSF109854">
    <property type="entry name" value="DinB/YfiT-like putative metalloenzymes"/>
    <property type="match status" value="1"/>
</dbReference>
<dbReference type="EMBL" id="QDDR01000010">
    <property type="protein sequence ID" value="PVE46145.1"/>
    <property type="molecule type" value="Genomic_DNA"/>
</dbReference>
<evidence type="ECO:0000256" key="2">
    <source>
        <dbReference type="ARBA" id="ARBA00022723"/>
    </source>
</evidence>
<dbReference type="AlphaFoldDB" id="A0A2T7UN58"/>
<feature type="binding site" evidence="3">
    <location>
        <position position="136"/>
    </location>
    <ligand>
        <name>a divalent metal cation</name>
        <dbReference type="ChEBI" id="CHEBI:60240"/>
    </ligand>
</feature>
<dbReference type="OrthoDB" id="9807509at2"/>
<proteinExistence type="inferred from homology"/>
<evidence type="ECO:0000313" key="5">
    <source>
        <dbReference type="Proteomes" id="UP000244810"/>
    </source>
</evidence>
<dbReference type="GO" id="GO:0046872">
    <property type="term" value="F:metal ion binding"/>
    <property type="evidence" value="ECO:0007669"/>
    <property type="project" value="UniProtKB-KW"/>
</dbReference>
<feature type="binding site" evidence="3">
    <location>
        <position position="48"/>
    </location>
    <ligand>
        <name>a divalent metal cation</name>
        <dbReference type="ChEBI" id="CHEBI:60240"/>
    </ligand>
</feature>
<dbReference type="InterPro" id="IPR007837">
    <property type="entry name" value="DinB"/>
</dbReference>
<comment type="caution">
    <text evidence="4">The sequence shown here is derived from an EMBL/GenBank/DDBJ whole genome shotgun (WGS) entry which is preliminary data.</text>
</comment>
<reference evidence="4 5" key="1">
    <citation type="journal article" date="2011" name="Syst. Appl. Microbiol.">
        <title>Defluviimonas denitrificans gen. nov., sp. nov., and Pararhodobacter aggregans gen. nov., sp. nov., non-phototrophic Rhodobacteraceae from the biofilter of a marine aquaculture.</title>
        <authorList>
            <person name="Foesel B.U."/>
            <person name="Drake H.L."/>
            <person name="Schramm A."/>
        </authorList>
    </citation>
    <scope>NUCLEOTIDE SEQUENCE [LARGE SCALE GENOMIC DNA]</scope>
    <source>
        <strain evidence="4 5">D1-19</strain>
    </source>
</reference>
<organism evidence="4 5">
    <name type="scientific">Pararhodobacter aggregans</name>
    <dbReference type="NCBI Taxonomy" id="404875"/>
    <lineage>
        <taxon>Bacteria</taxon>
        <taxon>Pseudomonadati</taxon>
        <taxon>Pseudomonadota</taxon>
        <taxon>Alphaproteobacteria</taxon>
        <taxon>Rhodobacterales</taxon>
        <taxon>Paracoccaceae</taxon>
        <taxon>Pararhodobacter</taxon>
    </lineage>
</organism>
<feature type="binding site" evidence="3">
    <location>
        <position position="132"/>
    </location>
    <ligand>
        <name>a divalent metal cation</name>
        <dbReference type="ChEBI" id="CHEBI:60240"/>
    </ligand>
</feature>
<dbReference type="Proteomes" id="UP000244810">
    <property type="component" value="Unassembled WGS sequence"/>
</dbReference>
<accession>A0A2T7UN58</accession>
<dbReference type="RefSeq" id="WP_107755099.1">
    <property type="nucleotide sequence ID" value="NZ_QBKF01000020.1"/>
</dbReference>
<dbReference type="Pfam" id="PF05163">
    <property type="entry name" value="DinB"/>
    <property type="match status" value="1"/>
</dbReference>
<sequence length="172" mass="19026">MRDPFLTMALNNAWANATLFGAITGLSEAAFTAPRPGFFPSLKATLNHIWLVDLYYLDALEEGGQGYRIFDETPEQTSVAGLAARQAAADMRLARFCQRLTPDLLDAPRITQRRDGPVTEQVGPLLLHLFQHQIHHRGQAHTMIGDAGIAPPQLDDFHLEFGRVPSAQAYFA</sequence>
<gene>
    <name evidence="4" type="ORF">DDE23_18320</name>
</gene>
<dbReference type="PANTHER" id="PTHR37302">
    <property type="entry name" value="SLR1116 PROTEIN"/>
    <property type="match status" value="1"/>
</dbReference>
<dbReference type="PANTHER" id="PTHR37302:SF3">
    <property type="entry name" value="DAMAGE-INDUCIBLE PROTEIN DINB"/>
    <property type="match status" value="1"/>
</dbReference>
<evidence type="ECO:0000313" key="4">
    <source>
        <dbReference type="EMBL" id="PVE46145.1"/>
    </source>
</evidence>
<keyword evidence="5" id="KW-1185">Reference proteome</keyword>
<name>A0A2T7UN58_9RHOB</name>
<evidence type="ECO:0000256" key="3">
    <source>
        <dbReference type="PIRSR" id="PIRSR607837-1"/>
    </source>
</evidence>
<dbReference type="InterPro" id="IPR034660">
    <property type="entry name" value="DinB/YfiT-like"/>
</dbReference>
<protein>
    <submittedName>
        <fullName evidence="4">Nuclease</fullName>
    </submittedName>
</protein>
<keyword evidence="2 3" id="KW-0479">Metal-binding</keyword>
<evidence type="ECO:0000256" key="1">
    <source>
        <dbReference type="ARBA" id="ARBA00008635"/>
    </source>
</evidence>
<dbReference type="Gene3D" id="1.20.120.450">
    <property type="entry name" value="dinb family like domain"/>
    <property type="match status" value="1"/>
</dbReference>